<evidence type="ECO:0000256" key="4">
    <source>
        <dbReference type="ARBA" id="ARBA00023163"/>
    </source>
</evidence>
<evidence type="ECO:0000256" key="6">
    <source>
        <dbReference type="SAM" id="MobiDB-lite"/>
    </source>
</evidence>
<keyword evidence="4" id="KW-0804">Transcription</keyword>
<name>T1JWL5_TETUR</name>
<dbReference type="FunFam" id="4.10.280.10:FF:000001">
    <property type="entry name" value="Putative transcription factor 12"/>
    <property type="match status" value="1"/>
</dbReference>
<dbReference type="GO" id="GO:0000981">
    <property type="term" value="F:DNA-binding transcription factor activity, RNA polymerase II-specific"/>
    <property type="evidence" value="ECO:0007669"/>
    <property type="project" value="TreeGrafter"/>
</dbReference>
<keyword evidence="3" id="KW-0238">DNA-binding</keyword>
<sequence>MSGPVNNEEEPGINLLEVFQNCFNKIEDGYDTQNHAQNYFVTMNQVNYESYPPEGYNNYIDTPDAWNSSAAPNYNVYTNPPPQPPPTSTSAPVSVSVPCPPPPQATAPAPCPPTTPTAPVSGPLGPGTINIPVLQGPEGPGAWATNFHGFMEERLDDAIDFLQKQTESCNYPPQIDCHVPSLAFSDAGQSSILSGTPLSVQPPLSLKEDMKSNQELPSNQDMPTNSQPSLAIATAPRRYMRTPSNSSSTSTTNNPNTTSIGKGSKRSRSRHSISSSADDEDDPPELKAEREKERRQANNARERIRVRDINEAFKELGKMCMQHLKQEKAQTKLNILHQAVEVITNLEQQVRERNMNPKTACLKRREEEKDQDPSNLKFPSVLQGHLVGPGPVPVPPNGTNPIL</sequence>
<evidence type="ECO:0000256" key="3">
    <source>
        <dbReference type="ARBA" id="ARBA00023125"/>
    </source>
</evidence>
<accession>T1JWL5</accession>
<evidence type="ECO:0000256" key="1">
    <source>
        <dbReference type="ARBA" id="ARBA00004123"/>
    </source>
</evidence>
<feature type="domain" description="BHLH" evidence="7">
    <location>
        <begin position="293"/>
        <end position="346"/>
    </location>
</feature>
<feature type="compositionally biased region" description="Low complexity" evidence="6">
    <location>
        <begin position="242"/>
        <end position="262"/>
    </location>
</feature>
<dbReference type="EnsemblMetazoa" id="tetur02g08700.1">
    <property type="protein sequence ID" value="tetur02g08700.1"/>
    <property type="gene ID" value="tetur02g08700"/>
</dbReference>
<dbReference type="Gene3D" id="4.10.280.10">
    <property type="entry name" value="Helix-loop-helix DNA-binding domain"/>
    <property type="match status" value="1"/>
</dbReference>
<dbReference type="HOGENOM" id="CLU_683951_0_0_1"/>
<dbReference type="SUPFAM" id="SSF47459">
    <property type="entry name" value="HLH, helix-loop-helix DNA-binding domain"/>
    <property type="match status" value="1"/>
</dbReference>
<feature type="compositionally biased region" description="Pro residues" evidence="6">
    <location>
        <begin position="98"/>
        <end position="115"/>
    </location>
</feature>
<evidence type="ECO:0000313" key="8">
    <source>
        <dbReference type="EnsemblMetazoa" id="tetur02g08700.1"/>
    </source>
</evidence>
<dbReference type="InterPro" id="IPR011598">
    <property type="entry name" value="bHLH_dom"/>
</dbReference>
<dbReference type="AlphaFoldDB" id="T1JWL5"/>
<keyword evidence="2" id="KW-0805">Transcription regulation</keyword>
<dbReference type="CDD" id="cd18945">
    <property type="entry name" value="bHLH_E-protein_TCF4_E2-2"/>
    <property type="match status" value="1"/>
</dbReference>
<reference evidence="8" key="2">
    <citation type="submission" date="2015-06" db="UniProtKB">
        <authorList>
            <consortium name="EnsemblMetazoa"/>
        </authorList>
    </citation>
    <scope>IDENTIFICATION</scope>
</reference>
<dbReference type="GO" id="GO:0000785">
    <property type="term" value="C:chromatin"/>
    <property type="evidence" value="ECO:0007669"/>
    <property type="project" value="TreeGrafter"/>
</dbReference>
<comment type="subcellular location">
    <subcellularLocation>
        <location evidence="1">Nucleus</location>
    </subcellularLocation>
</comment>
<evidence type="ECO:0000259" key="7">
    <source>
        <dbReference type="PROSITE" id="PS50888"/>
    </source>
</evidence>
<feature type="compositionally biased region" description="Basic and acidic residues" evidence="6">
    <location>
        <begin position="284"/>
        <end position="302"/>
    </location>
</feature>
<feature type="compositionally biased region" description="Low complexity" evidence="6">
    <location>
        <begin position="88"/>
        <end position="97"/>
    </location>
</feature>
<evidence type="ECO:0000313" key="9">
    <source>
        <dbReference type="Proteomes" id="UP000015104"/>
    </source>
</evidence>
<dbReference type="SMART" id="SM00353">
    <property type="entry name" value="HLH"/>
    <property type="match status" value="1"/>
</dbReference>
<protein>
    <recommendedName>
        <fullName evidence="7">BHLH domain-containing protein</fullName>
    </recommendedName>
</protein>
<feature type="region of interest" description="Disordered" evidence="6">
    <location>
        <begin position="74"/>
        <end position="115"/>
    </location>
</feature>
<dbReference type="InterPro" id="IPR036638">
    <property type="entry name" value="HLH_DNA-bd_sf"/>
</dbReference>
<dbReference type="EMBL" id="CAEY01000813">
    <property type="status" value="NOT_ANNOTATED_CDS"/>
    <property type="molecule type" value="Genomic_DNA"/>
</dbReference>
<dbReference type="PANTHER" id="PTHR11793:SF13">
    <property type="entry name" value="PROTEIN DAUGHTERLESS"/>
    <property type="match status" value="1"/>
</dbReference>
<dbReference type="eggNOG" id="KOG3910">
    <property type="taxonomic scope" value="Eukaryota"/>
</dbReference>
<organism evidence="8 9">
    <name type="scientific">Tetranychus urticae</name>
    <name type="common">Two-spotted spider mite</name>
    <dbReference type="NCBI Taxonomy" id="32264"/>
    <lineage>
        <taxon>Eukaryota</taxon>
        <taxon>Metazoa</taxon>
        <taxon>Ecdysozoa</taxon>
        <taxon>Arthropoda</taxon>
        <taxon>Chelicerata</taxon>
        <taxon>Arachnida</taxon>
        <taxon>Acari</taxon>
        <taxon>Acariformes</taxon>
        <taxon>Trombidiformes</taxon>
        <taxon>Prostigmata</taxon>
        <taxon>Eleutherengona</taxon>
        <taxon>Raphignathae</taxon>
        <taxon>Tetranychoidea</taxon>
        <taxon>Tetranychidae</taxon>
        <taxon>Tetranychus</taxon>
    </lineage>
</organism>
<reference evidence="9" key="1">
    <citation type="submission" date="2011-08" db="EMBL/GenBank/DDBJ databases">
        <authorList>
            <person name="Rombauts S."/>
        </authorList>
    </citation>
    <scope>NUCLEOTIDE SEQUENCE</scope>
    <source>
        <strain evidence="9">London</strain>
    </source>
</reference>
<dbReference type="GO" id="GO:0005634">
    <property type="term" value="C:nucleus"/>
    <property type="evidence" value="ECO:0007669"/>
    <property type="project" value="UniProtKB-SubCell"/>
</dbReference>
<dbReference type="GO" id="GO:0000978">
    <property type="term" value="F:RNA polymerase II cis-regulatory region sequence-specific DNA binding"/>
    <property type="evidence" value="ECO:0007669"/>
    <property type="project" value="TreeGrafter"/>
</dbReference>
<gene>
    <name evidence="8" type="primary">107371392</name>
</gene>
<dbReference type="KEGG" id="tut:107371392"/>
<dbReference type="Proteomes" id="UP000015104">
    <property type="component" value="Unassembled WGS sequence"/>
</dbReference>
<feature type="region of interest" description="Disordered" evidence="6">
    <location>
        <begin position="235"/>
        <end position="302"/>
    </location>
</feature>
<dbReference type="InterPro" id="IPR051098">
    <property type="entry name" value="NeuroDiff_E-box_TFs"/>
</dbReference>
<keyword evidence="9" id="KW-1185">Reference proteome</keyword>
<dbReference type="OrthoDB" id="10034090at2759"/>
<keyword evidence="5" id="KW-0539">Nucleus</keyword>
<dbReference type="GO" id="GO:0046983">
    <property type="term" value="F:protein dimerization activity"/>
    <property type="evidence" value="ECO:0007669"/>
    <property type="project" value="InterPro"/>
</dbReference>
<proteinExistence type="predicted"/>
<dbReference type="PROSITE" id="PS50888">
    <property type="entry name" value="BHLH"/>
    <property type="match status" value="1"/>
</dbReference>
<dbReference type="GO" id="GO:0005667">
    <property type="term" value="C:transcription regulator complex"/>
    <property type="evidence" value="ECO:0007669"/>
    <property type="project" value="TreeGrafter"/>
</dbReference>
<evidence type="ECO:0000256" key="5">
    <source>
        <dbReference type="ARBA" id="ARBA00023242"/>
    </source>
</evidence>
<evidence type="ECO:0000256" key="2">
    <source>
        <dbReference type="ARBA" id="ARBA00023015"/>
    </source>
</evidence>
<dbReference type="STRING" id="32264.T1JWL5"/>
<dbReference type="PANTHER" id="PTHR11793">
    <property type="entry name" value="BASIC HELIX-LOOP-HELIX TRANSCRIPTION FACTOR"/>
    <property type="match status" value="1"/>
</dbReference>
<dbReference type="Pfam" id="PF00010">
    <property type="entry name" value="HLH"/>
    <property type="match status" value="1"/>
</dbReference>